<name>A0A0N4VW71_HAEPC</name>
<dbReference type="AlphaFoldDB" id="A0A0N4VW71"/>
<protein>
    <submittedName>
        <fullName evidence="1">ShKT domain-containing protein</fullName>
    </submittedName>
</protein>
<dbReference type="WBParaSite" id="HPLM_0000154101-mRNA-1">
    <property type="protein sequence ID" value="HPLM_0000154101-mRNA-1"/>
    <property type="gene ID" value="HPLM_0000154101"/>
</dbReference>
<accession>A0A0N4VW71</accession>
<organism evidence="1">
    <name type="scientific">Haemonchus placei</name>
    <name type="common">Barber's pole worm</name>
    <dbReference type="NCBI Taxonomy" id="6290"/>
    <lineage>
        <taxon>Eukaryota</taxon>
        <taxon>Metazoa</taxon>
        <taxon>Ecdysozoa</taxon>
        <taxon>Nematoda</taxon>
        <taxon>Chromadorea</taxon>
        <taxon>Rhabditida</taxon>
        <taxon>Rhabditina</taxon>
        <taxon>Rhabditomorpha</taxon>
        <taxon>Strongyloidea</taxon>
        <taxon>Trichostrongylidae</taxon>
        <taxon>Haemonchus</taxon>
    </lineage>
</organism>
<proteinExistence type="predicted"/>
<reference evidence="1" key="1">
    <citation type="submission" date="2017-02" db="UniProtKB">
        <authorList>
            <consortium name="WormBaseParasite"/>
        </authorList>
    </citation>
    <scope>IDENTIFICATION</scope>
</reference>
<sequence>LCGWCVRVSVLRCRCVRTKINDYCHQECTECGFESRNRLLSGRRLQQLIGTSKCSQDAKSPSRYSRLNEILLRKNSETVFTLSSHNSAPSEIPLRFDS</sequence>
<evidence type="ECO:0000313" key="1">
    <source>
        <dbReference type="WBParaSite" id="HPLM_0000154101-mRNA-1"/>
    </source>
</evidence>